<dbReference type="SUPFAM" id="SSF53474">
    <property type="entry name" value="alpha/beta-Hydrolases"/>
    <property type="match status" value="1"/>
</dbReference>
<keyword evidence="4" id="KW-1185">Reference proteome</keyword>
<name>A0ABT1WFR8_9BURK</name>
<feature type="chain" id="PRO_5045052628" evidence="1">
    <location>
        <begin position="21"/>
        <end position="645"/>
    </location>
</feature>
<dbReference type="PROSITE" id="PS51257">
    <property type="entry name" value="PROKAR_LIPOPROTEIN"/>
    <property type="match status" value="1"/>
</dbReference>
<reference evidence="3 4" key="1">
    <citation type="submission" date="2022-07" db="EMBL/GenBank/DDBJ databases">
        <authorList>
            <person name="Xamxidin M."/>
            <person name="Wu M."/>
        </authorList>
    </citation>
    <scope>NUCLEOTIDE SEQUENCE [LARGE SCALE GENOMIC DNA]</scope>
    <source>
        <strain evidence="3 4">NBRC 111650</strain>
    </source>
</reference>
<dbReference type="InterPro" id="IPR000073">
    <property type="entry name" value="AB_hydrolase_1"/>
</dbReference>
<protein>
    <submittedName>
        <fullName evidence="3">Alpha/beta hydrolase</fullName>
    </submittedName>
</protein>
<comment type="caution">
    <text evidence="3">The sequence shown here is derived from an EMBL/GenBank/DDBJ whole genome shotgun (WGS) entry which is preliminary data.</text>
</comment>
<feature type="signal peptide" evidence="1">
    <location>
        <begin position="1"/>
        <end position="20"/>
    </location>
</feature>
<evidence type="ECO:0000259" key="2">
    <source>
        <dbReference type="Pfam" id="PF12697"/>
    </source>
</evidence>
<dbReference type="Proteomes" id="UP001204142">
    <property type="component" value="Unassembled WGS sequence"/>
</dbReference>
<evidence type="ECO:0000313" key="4">
    <source>
        <dbReference type="Proteomes" id="UP001204142"/>
    </source>
</evidence>
<dbReference type="Gene3D" id="3.40.50.1820">
    <property type="entry name" value="alpha/beta hydrolase"/>
    <property type="match status" value="1"/>
</dbReference>
<dbReference type="GO" id="GO:0016787">
    <property type="term" value="F:hydrolase activity"/>
    <property type="evidence" value="ECO:0007669"/>
    <property type="project" value="UniProtKB-KW"/>
</dbReference>
<sequence length="645" mass="71192">MRVCLLSGLLTGLLSLAGCAMVDVSSVSSKEFVALRRGDVLTTGELSNSTRSALQVLGLDENTCEAQAETCRNRLRTEPGLSDEQRMASLSELWLQEALRRETESRLTPGSGALKIHTMAAHLESARYAYAYLFFTTRGPTQRALEDRQAQVRDYYNFSTQQAAIGLFGLYQDELQDASQSEGLYQLALEDWTIRGSTVAMSLNAFSGLPKSLMTATELEFGGLRNQYRRDGLGAELVAAFGDRVVNATDANTPWNEMTFPVFTVLLKFEGNSLDEVLKTRNVEWLGYDPYRSKSTFMAGTEVPLAANFTAGYGLWLARSGFAQQSLLTLVGRGDALEKPRIYLMQPYDPKRKVLVMLHGLASSPEAWVNVANEVLGDAVLRENYQIWQVYYPTNLPLAFNNRAIRDALSETLKAFDPKGVNPASHDMVLLGHSMGGVIARLMVSDAGSTLWDGLLSEYAVTPDREQRLRSKLEPLLKFSAMPQVSRAIFVATPHRGTEFAENRFARFVSGIIRLPASVLSRVTEIAQLLVDPDSAAPAALTRPLNSINNLSNQDPFVNLAATLPISNRVKYHTIVGNDTPDLPLEDSNDGVVPYRSAHLEGAASELVIPSWHSVQERPQAIVEIRRILREHLAAHSMHARNGLN</sequence>
<keyword evidence="3" id="KW-0378">Hydrolase</keyword>
<keyword evidence="1" id="KW-0732">Signal</keyword>
<dbReference type="InterPro" id="IPR029058">
    <property type="entry name" value="AB_hydrolase_fold"/>
</dbReference>
<dbReference type="PANTHER" id="PTHR37946:SF1">
    <property type="entry name" value="SLL1969 PROTEIN"/>
    <property type="match status" value="1"/>
</dbReference>
<organism evidence="3 4">
    <name type="scientific">Limnobacter humi</name>
    <dbReference type="NCBI Taxonomy" id="1778671"/>
    <lineage>
        <taxon>Bacteria</taxon>
        <taxon>Pseudomonadati</taxon>
        <taxon>Pseudomonadota</taxon>
        <taxon>Betaproteobacteria</taxon>
        <taxon>Burkholderiales</taxon>
        <taxon>Burkholderiaceae</taxon>
        <taxon>Limnobacter</taxon>
    </lineage>
</organism>
<dbReference type="Pfam" id="PF12697">
    <property type="entry name" value="Abhydrolase_6"/>
    <property type="match status" value="1"/>
</dbReference>
<dbReference type="PANTHER" id="PTHR37946">
    <property type="entry name" value="SLL1969 PROTEIN"/>
    <property type="match status" value="1"/>
</dbReference>
<gene>
    <name evidence="3" type="ORF">NQT62_04740</name>
</gene>
<dbReference type="EMBL" id="JANIGO010000001">
    <property type="protein sequence ID" value="MCQ8895748.1"/>
    <property type="molecule type" value="Genomic_DNA"/>
</dbReference>
<evidence type="ECO:0000313" key="3">
    <source>
        <dbReference type="EMBL" id="MCQ8895748.1"/>
    </source>
</evidence>
<dbReference type="RefSeq" id="WP_256763457.1">
    <property type="nucleotide sequence ID" value="NZ_JANIGO010000001.1"/>
</dbReference>
<accession>A0ABT1WFR8</accession>
<evidence type="ECO:0000256" key="1">
    <source>
        <dbReference type="SAM" id="SignalP"/>
    </source>
</evidence>
<feature type="domain" description="AB hydrolase-1" evidence="2">
    <location>
        <begin position="355"/>
        <end position="624"/>
    </location>
</feature>
<proteinExistence type="predicted"/>